<dbReference type="RefSeq" id="WP_191319350.1">
    <property type="nucleotide sequence ID" value="NZ_BNCG01000007.1"/>
</dbReference>
<dbReference type="PANTHER" id="PTHR47506">
    <property type="entry name" value="TRANSCRIPTIONAL REGULATORY PROTEIN"/>
    <property type="match status" value="1"/>
</dbReference>
<organism evidence="6 7">
    <name type="scientific">Camelimonas fluminis</name>
    <dbReference type="NCBI Taxonomy" id="1576911"/>
    <lineage>
        <taxon>Bacteria</taxon>
        <taxon>Pseudomonadati</taxon>
        <taxon>Pseudomonadota</taxon>
        <taxon>Alphaproteobacteria</taxon>
        <taxon>Hyphomicrobiales</taxon>
        <taxon>Chelatococcaceae</taxon>
        <taxon>Camelimonas</taxon>
    </lineage>
</organism>
<accession>A0ABV7ULB7</accession>
<evidence type="ECO:0000256" key="4">
    <source>
        <dbReference type="PROSITE-ProRule" id="PRU00335"/>
    </source>
</evidence>
<dbReference type="Proteomes" id="UP001595704">
    <property type="component" value="Unassembled WGS sequence"/>
</dbReference>
<feature type="domain" description="HTH tetR-type" evidence="5">
    <location>
        <begin position="25"/>
        <end position="85"/>
    </location>
</feature>
<sequence length="220" mass="24953">MARSPAILAARPARPVEGRQELKARATREALCRATIVCLDRYGYSEASIGRITQEAGVSRGALTHHYKSKEDLIVDTVDQMLHTRLEQPLPGDRKDAELPSEEVIRNDLLWVWKGLDTRNGRALVEVLLASRTDSALQDRISAKLQTWNGVISTFILKSYEAKSGRDEDVLILWDICRVFFRGLLIQKSFVRDREELLRLAESFVQLVASGFRPRQNPPQ</sequence>
<evidence type="ECO:0000313" key="6">
    <source>
        <dbReference type="EMBL" id="MFC3639352.1"/>
    </source>
</evidence>
<dbReference type="PANTHER" id="PTHR47506:SF6">
    <property type="entry name" value="HTH-TYPE TRANSCRIPTIONAL REPRESSOR NEMR"/>
    <property type="match status" value="1"/>
</dbReference>
<keyword evidence="7" id="KW-1185">Reference proteome</keyword>
<keyword evidence="1" id="KW-0805">Transcription regulation</keyword>
<dbReference type="Pfam" id="PF00440">
    <property type="entry name" value="TetR_N"/>
    <property type="match status" value="1"/>
</dbReference>
<keyword evidence="3" id="KW-0804">Transcription</keyword>
<reference evidence="7" key="1">
    <citation type="journal article" date="2019" name="Int. J. Syst. Evol. Microbiol.">
        <title>The Global Catalogue of Microorganisms (GCM) 10K type strain sequencing project: providing services to taxonomists for standard genome sequencing and annotation.</title>
        <authorList>
            <consortium name="The Broad Institute Genomics Platform"/>
            <consortium name="The Broad Institute Genome Sequencing Center for Infectious Disease"/>
            <person name="Wu L."/>
            <person name="Ma J."/>
        </authorList>
    </citation>
    <scope>NUCLEOTIDE SEQUENCE [LARGE SCALE GENOMIC DNA]</scope>
    <source>
        <strain evidence="7">KCTC 42282</strain>
    </source>
</reference>
<dbReference type="InterPro" id="IPR001647">
    <property type="entry name" value="HTH_TetR"/>
</dbReference>
<dbReference type="EMBL" id="JBHRYC010000093">
    <property type="protein sequence ID" value="MFC3639352.1"/>
    <property type="molecule type" value="Genomic_DNA"/>
</dbReference>
<evidence type="ECO:0000256" key="3">
    <source>
        <dbReference type="ARBA" id="ARBA00023163"/>
    </source>
</evidence>
<dbReference type="SUPFAM" id="SSF46689">
    <property type="entry name" value="Homeodomain-like"/>
    <property type="match status" value="1"/>
</dbReference>
<protein>
    <submittedName>
        <fullName evidence="6">TetR/AcrR family transcriptional regulator</fullName>
    </submittedName>
</protein>
<keyword evidence="2 4" id="KW-0238">DNA-binding</keyword>
<dbReference type="Gene3D" id="1.10.357.10">
    <property type="entry name" value="Tetracycline Repressor, domain 2"/>
    <property type="match status" value="1"/>
</dbReference>
<evidence type="ECO:0000256" key="1">
    <source>
        <dbReference type="ARBA" id="ARBA00023015"/>
    </source>
</evidence>
<gene>
    <name evidence="6" type="ORF">ACFONL_18610</name>
</gene>
<comment type="caution">
    <text evidence="6">The sequence shown here is derived from an EMBL/GenBank/DDBJ whole genome shotgun (WGS) entry which is preliminary data.</text>
</comment>
<evidence type="ECO:0000313" key="7">
    <source>
        <dbReference type="Proteomes" id="UP001595704"/>
    </source>
</evidence>
<proteinExistence type="predicted"/>
<evidence type="ECO:0000259" key="5">
    <source>
        <dbReference type="PROSITE" id="PS50977"/>
    </source>
</evidence>
<feature type="DNA-binding region" description="H-T-H motif" evidence="4">
    <location>
        <begin position="48"/>
        <end position="67"/>
    </location>
</feature>
<name>A0ABV7ULB7_9HYPH</name>
<evidence type="ECO:0000256" key="2">
    <source>
        <dbReference type="ARBA" id="ARBA00023125"/>
    </source>
</evidence>
<dbReference type="PROSITE" id="PS50977">
    <property type="entry name" value="HTH_TETR_2"/>
    <property type="match status" value="1"/>
</dbReference>
<dbReference type="InterPro" id="IPR009057">
    <property type="entry name" value="Homeodomain-like_sf"/>
</dbReference>